<feature type="signal peptide" evidence="11">
    <location>
        <begin position="1"/>
        <end position="20"/>
    </location>
</feature>
<dbReference type="Pfam" id="PF20985">
    <property type="entry name" value="Legum_prodom"/>
    <property type="match status" value="1"/>
</dbReference>
<keyword evidence="4" id="KW-0645">Protease</keyword>
<evidence type="ECO:0000256" key="6">
    <source>
        <dbReference type="ARBA" id="ARBA00022801"/>
    </source>
</evidence>
<dbReference type="PANTHER" id="PTHR12000">
    <property type="entry name" value="HEMOGLOBINASE FAMILY MEMBER"/>
    <property type="match status" value="1"/>
</dbReference>
<feature type="active site" evidence="10">
    <location>
        <position position="149"/>
    </location>
</feature>
<evidence type="ECO:0000256" key="8">
    <source>
        <dbReference type="ARBA" id="ARBA00055993"/>
    </source>
</evidence>
<dbReference type="GO" id="GO:0006624">
    <property type="term" value="P:vacuolar protein processing"/>
    <property type="evidence" value="ECO:0007669"/>
    <property type="project" value="TreeGrafter"/>
</dbReference>
<organism evidence="13 14">
    <name type="scientific">Ridgeia piscesae</name>
    <name type="common">Tubeworm</name>
    <dbReference type="NCBI Taxonomy" id="27915"/>
    <lineage>
        <taxon>Eukaryota</taxon>
        <taxon>Metazoa</taxon>
        <taxon>Spiralia</taxon>
        <taxon>Lophotrochozoa</taxon>
        <taxon>Annelida</taxon>
        <taxon>Polychaeta</taxon>
        <taxon>Sedentaria</taxon>
        <taxon>Canalipalpata</taxon>
        <taxon>Sabellida</taxon>
        <taxon>Siboglinidae</taxon>
        <taxon>Ridgeia</taxon>
    </lineage>
</organism>
<comment type="similarity">
    <text evidence="2">Belongs to the peptidase C13 family.</text>
</comment>
<dbReference type="InterPro" id="IPR001096">
    <property type="entry name" value="Peptidase_C13"/>
</dbReference>
<gene>
    <name evidence="13" type="ORF">NP493_1306g00014</name>
</gene>
<name>A0AAD9K965_RIDPI</name>
<evidence type="ECO:0000256" key="7">
    <source>
        <dbReference type="ARBA" id="ARBA00022807"/>
    </source>
</evidence>
<dbReference type="GO" id="GO:0005773">
    <property type="term" value="C:vacuole"/>
    <property type="evidence" value="ECO:0007669"/>
    <property type="project" value="GOC"/>
</dbReference>
<evidence type="ECO:0000256" key="4">
    <source>
        <dbReference type="ARBA" id="ARBA00022670"/>
    </source>
</evidence>
<comment type="catalytic activity">
    <reaction evidence="1">
        <text>Hydrolysis of proteins and small molecule substrates at -Asn-|-Xaa- bonds.</text>
        <dbReference type="EC" id="3.4.22.34"/>
    </reaction>
</comment>
<evidence type="ECO:0000256" key="11">
    <source>
        <dbReference type="SAM" id="SignalP"/>
    </source>
</evidence>
<reference evidence="13" key="1">
    <citation type="journal article" date="2023" name="Mol. Biol. Evol.">
        <title>Third-Generation Sequencing Reveals the Adaptive Role of the Epigenome in Three Deep-Sea Polychaetes.</title>
        <authorList>
            <person name="Perez M."/>
            <person name="Aroh O."/>
            <person name="Sun Y."/>
            <person name="Lan Y."/>
            <person name="Juniper S.K."/>
            <person name="Young C.R."/>
            <person name="Angers B."/>
            <person name="Qian P.Y."/>
        </authorList>
    </citation>
    <scope>NUCLEOTIDE SEQUENCE</scope>
    <source>
        <strain evidence="13">R07B-5</strain>
    </source>
</reference>
<dbReference type="FunFam" id="1.10.132.130:FF:000001">
    <property type="entry name" value="Vacuolar-processing enzyme beta-isozyme"/>
    <property type="match status" value="1"/>
</dbReference>
<evidence type="ECO:0000256" key="5">
    <source>
        <dbReference type="ARBA" id="ARBA00022729"/>
    </source>
</evidence>
<evidence type="ECO:0000256" key="1">
    <source>
        <dbReference type="ARBA" id="ARBA00000810"/>
    </source>
</evidence>
<feature type="active site" description="Nucleophile" evidence="10">
    <location>
        <position position="190"/>
    </location>
</feature>
<dbReference type="Pfam" id="PF01650">
    <property type="entry name" value="Peptidase_C13"/>
    <property type="match status" value="1"/>
</dbReference>
<sequence length="436" mass="48782">MDRSVCISLLCLAVLALVNTEDSENAVANHWALIVAGSNGYFNYRHQADACHAYQIMKKHGIPEDRIITMMYDDIAHSDENPTPGVIINHPKGPNVYDGVKIDYRQDDVTPDNFLNILQGNEAAMKGIGTGRVIQSGPNDHVFVNFVDHGAPGIVAFPIGVLSATKLKAAIMQMYKEKKYKQMVLYVEACESGSMFENLLPSNVNVYATTAANSAESSYACYYSNLYNTYLGDVYSVKWMEDSDAFQENLKKESLDKQYEIVKRETTTSHVQEFGDMTIAKEPVADFQGGQKYVSPEPVRLPKVPLDAVASGDVPLAILRRRLGATNDLEKKFKIIDEMKSIIKNHQAIRRTVRQIVKLAGRSDLQADRILAVHHKISDFACYEPAMELFHEKCFNLNQNEYAMRHLYTLVNLCEEGVSKTAILQGILATCNDTHL</sequence>
<dbReference type="Gene3D" id="3.40.50.1460">
    <property type="match status" value="1"/>
</dbReference>
<dbReference type="Gene3D" id="1.10.132.130">
    <property type="match status" value="1"/>
</dbReference>
<evidence type="ECO:0000313" key="13">
    <source>
        <dbReference type="EMBL" id="KAK2166760.1"/>
    </source>
</evidence>
<dbReference type="CDD" id="cd21115">
    <property type="entry name" value="legumain_C"/>
    <property type="match status" value="1"/>
</dbReference>
<keyword evidence="14" id="KW-1185">Reference proteome</keyword>
<keyword evidence="5 11" id="KW-0732">Signal</keyword>
<dbReference type="InterPro" id="IPR043577">
    <property type="entry name" value="AE"/>
</dbReference>
<dbReference type="InterPro" id="IPR048501">
    <property type="entry name" value="Legum_prodom"/>
</dbReference>
<dbReference type="PIRSF" id="PIRSF500139">
    <property type="entry name" value="AE"/>
    <property type="match status" value="1"/>
</dbReference>
<evidence type="ECO:0000256" key="9">
    <source>
        <dbReference type="ARBA" id="ARBA00069042"/>
    </source>
</evidence>
<dbReference type="GO" id="GO:0004197">
    <property type="term" value="F:cysteine-type endopeptidase activity"/>
    <property type="evidence" value="ECO:0007669"/>
    <property type="project" value="UniProtKB-EC"/>
</dbReference>
<dbReference type="PRINTS" id="PR00776">
    <property type="entry name" value="HEMOGLOBNASE"/>
</dbReference>
<dbReference type="EC" id="3.4.22.34" evidence="3"/>
<accession>A0AAD9K965</accession>
<dbReference type="FunFam" id="3.40.50.1460:FF:000006">
    <property type="entry name" value="Legumain"/>
    <property type="match status" value="1"/>
</dbReference>
<keyword evidence="6" id="KW-0378">Hydrolase</keyword>
<dbReference type="PIRSF" id="PIRSF019663">
    <property type="entry name" value="Legumain"/>
    <property type="match status" value="1"/>
</dbReference>
<dbReference type="InterPro" id="IPR046427">
    <property type="entry name" value="Legumain_prodom_sf"/>
</dbReference>
<evidence type="ECO:0000256" key="3">
    <source>
        <dbReference type="ARBA" id="ARBA00012628"/>
    </source>
</evidence>
<protein>
    <recommendedName>
        <fullName evidence="9">Hemoglobinase</fullName>
        <ecNumber evidence="3">3.4.22.34</ecNumber>
    </recommendedName>
</protein>
<dbReference type="PANTHER" id="PTHR12000:SF42">
    <property type="entry name" value="LEGUMAIN"/>
    <property type="match status" value="1"/>
</dbReference>
<comment type="caution">
    <text evidence="13">The sequence shown here is derived from an EMBL/GenBank/DDBJ whole genome shotgun (WGS) entry which is preliminary data.</text>
</comment>
<evidence type="ECO:0000256" key="10">
    <source>
        <dbReference type="PIRSR" id="PIRSR019663-1"/>
    </source>
</evidence>
<feature type="chain" id="PRO_5042255255" description="Hemoglobinase" evidence="11">
    <location>
        <begin position="21"/>
        <end position="436"/>
    </location>
</feature>
<dbReference type="AlphaFoldDB" id="A0AAD9K965"/>
<proteinExistence type="inferred from homology"/>
<feature type="domain" description="Legumain prodomain" evidence="12">
    <location>
        <begin position="338"/>
        <end position="431"/>
    </location>
</feature>
<dbReference type="Proteomes" id="UP001209878">
    <property type="component" value="Unassembled WGS sequence"/>
</dbReference>
<keyword evidence="7" id="KW-0788">Thiol protease</keyword>
<evidence type="ECO:0000313" key="14">
    <source>
        <dbReference type="Proteomes" id="UP001209878"/>
    </source>
</evidence>
<evidence type="ECO:0000259" key="12">
    <source>
        <dbReference type="Pfam" id="PF20985"/>
    </source>
</evidence>
<dbReference type="GO" id="GO:0051603">
    <property type="term" value="P:proteolysis involved in protein catabolic process"/>
    <property type="evidence" value="ECO:0007669"/>
    <property type="project" value="InterPro"/>
</dbReference>
<evidence type="ECO:0000256" key="2">
    <source>
        <dbReference type="ARBA" id="ARBA00009941"/>
    </source>
</evidence>
<comment type="function">
    <text evidence="8">This protease is used by the parasite for degradation of the host globin.</text>
</comment>
<dbReference type="EMBL" id="JAODUO010001303">
    <property type="protein sequence ID" value="KAK2166760.1"/>
    <property type="molecule type" value="Genomic_DNA"/>
</dbReference>